<dbReference type="Gene3D" id="3.40.50.2000">
    <property type="entry name" value="Glycogen Phosphorylase B"/>
    <property type="match status" value="2"/>
</dbReference>
<dbReference type="InterPro" id="IPR001296">
    <property type="entry name" value="Glyco_trans_1"/>
</dbReference>
<evidence type="ECO:0008006" key="5">
    <source>
        <dbReference type="Google" id="ProtNLM"/>
    </source>
</evidence>
<feature type="domain" description="Glycosyl transferase family 1" evidence="1">
    <location>
        <begin position="187"/>
        <end position="359"/>
    </location>
</feature>
<organism evidence="3 4">
    <name type="scientific">Geobacter hydrogenophilus</name>
    <dbReference type="NCBI Taxonomy" id="40983"/>
    <lineage>
        <taxon>Bacteria</taxon>
        <taxon>Pseudomonadati</taxon>
        <taxon>Thermodesulfobacteriota</taxon>
        <taxon>Desulfuromonadia</taxon>
        <taxon>Geobacterales</taxon>
        <taxon>Geobacteraceae</taxon>
        <taxon>Geobacter</taxon>
    </lineage>
</organism>
<dbReference type="AlphaFoldDB" id="A0A9W6FYT5"/>
<keyword evidence="4" id="KW-1185">Reference proteome</keyword>
<accession>A0A9W6FYT5</accession>
<dbReference type="RefSeq" id="WP_214186961.1">
    <property type="nucleotide sequence ID" value="NZ_BSDS01000001.1"/>
</dbReference>
<evidence type="ECO:0000313" key="4">
    <source>
        <dbReference type="Proteomes" id="UP001144352"/>
    </source>
</evidence>
<dbReference type="PANTHER" id="PTHR12526:SF630">
    <property type="entry name" value="GLYCOSYLTRANSFERASE"/>
    <property type="match status" value="1"/>
</dbReference>
<sequence length="393" mass="43074">MPDFDAVQGKKVLFVFGCLDLGGSERQGFQLARHLKEACAADVHVVSLSDTPGRLAEMCEGHGIPWHVARLHWSGFWPLRLRALSRFAAELGKLGPDILLPYYALPNIACGLVWQRAGARLCVWNQRDEGLLLTRTVWHRTAVRRTPLFIANADGGRDFLARTYQIDPDRVTVIHNGISLAQPVRGRNEWREKLGIGTDCPVACMVANLGPYKDHETLLLAWRAVVDRVPSRGERPVLLLAGKPDKSEESLKGLASRLELTDSVRFLGKVDDISGLLSAADLCVHSSKTEGCPNGVLEAMAAGLPVVGTDIPGIREAVGKAGDGFLSPVGDHRQMADIIIRLMGDRALRRHAGEALKKRIEEEFSLERMCTRTVRLLGESLRRPPVDSGASAL</sequence>
<dbReference type="Proteomes" id="UP001144352">
    <property type="component" value="Unassembled WGS sequence"/>
</dbReference>
<evidence type="ECO:0000259" key="1">
    <source>
        <dbReference type="Pfam" id="PF00534"/>
    </source>
</evidence>
<dbReference type="CDD" id="cd03801">
    <property type="entry name" value="GT4_PimA-like"/>
    <property type="match status" value="1"/>
</dbReference>
<name>A0A9W6FYT5_9BACT</name>
<dbReference type="InterPro" id="IPR028098">
    <property type="entry name" value="Glyco_trans_4-like_N"/>
</dbReference>
<dbReference type="EMBL" id="BSDS01000001">
    <property type="protein sequence ID" value="GLI37376.1"/>
    <property type="molecule type" value="Genomic_DNA"/>
</dbReference>
<comment type="caution">
    <text evidence="3">The sequence shown here is derived from an EMBL/GenBank/DDBJ whole genome shotgun (WGS) entry which is preliminary data.</text>
</comment>
<protein>
    <recommendedName>
        <fullName evidence="5">Glycosyltransferase</fullName>
    </recommendedName>
</protein>
<reference evidence="3" key="1">
    <citation type="submission" date="2022-12" db="EMBL/GenBank/DDBJ databases">
        <title>Reference genome sequencing for broad-spectrum identification of bacterial and archaeal isolates by mass spectrometry.</title>
        <authorList>
            <person name="Sekiguchi Y."/>
            <person name="Tourlousse D.M."/>
        </authorList>
    </citation>
    <scope>NUCLEOTIDE SEQUENCE</scope>
    <source>
        <strain evidence="3">H2</strain>
    </source>
</reference>
<evidence type="ECO:0000313" key="3">
    <source>
        <dbReference type="EMBL" id="GLI37376.1"/>
    </source>
</evidence>
<proteinExistence type="predicted"/>
<dbReference type="SUPFAM" id="SSF53756">
    <property type="entry name" value="UDP-Glycosyltransferase/glycogen phosphorylase"/>
    <property type="match status" value="1"/>
</dbReference>
<dbReference type="GO" id="GO:0016757">
    <property type="term" value="F:glycosyltransferase activity"/>
    <property type="evidence" value="ECO:0007669"/>
    <property type="project" value="InterPro"/>
</dbReference>
<evidence type="ECO:0000259" key="2">
    <source>
        <dbReference type="Pfam" id="PF13439"/>
    </source>
</evidence>
<dbReference type="PANTHER" id="PTHR12526">
    <property type="entry name" value="GLYCOSYLTRANSFERASE"/>
    <property type="match status" value="1"/>
</dbReference>
<feature type="domain" description="Glycosyltransferase subfamily 4-like N-terminal" evidence="2">
    <location>
        <begin position="22"/>
        <end position="181"/>
    </location>
</feature>
<dbReference type="Pfam" id="PF13439">
    <property type="entry name" value="Glyco_transf_4"/>
    <property type="match status" value="1"/>
</dbReference>
<gene>
    <name evidence="3" type="ORF">GHYDROH2_08770</name>
</gene>
<dbReference type="Pfam" id="PF00534">
    <property type="entry name" value="Glycos_transf_1"/>
    <property type="match status" value="1"/>
</dbReference>